<keyword evidence="5" id="KW-0489">Methyltransferase</keyword>
<evidence type="ECO:0000259" key="3">
    <source>
        <dbReference type="Pfam" id="PF12237"/>
    </source>
</evidence>
<feature type="domain" description="PCIF1 WW" evidence="3">
    <location>
        <begin position="2147"/>
        <end position="2335"/>
    </location>
</feature>
<feature type="domain" description="CEMIP beta-helix" evidence="4">
    <location>
        <begin position="471"/>
        <end position="640"/>
    </location>
</feature>
<feature type="compositionally biased region" description="Low complexity" evidence="1">
    <location>
        <begin position="1173"/>
        <end position="1219"/>
    </location>
</feature>
<gene>
    <name evidence="5" type="ORF">QTG54_000573</name>
</gene>
<dbReference type="InterPro" id="IPR012334">
    <property type="entry name" value="Pectin_lyas_fold"/>
</dbReference>
<feature type="compositionally biased region" description="Basic residues" evidence="1">
    <location>
        <begin position="2437"/>
        <end position="2451"/>
    </location>
</feature>
<feature type="region of interest" description="Disordered" evidence="1">
    <location>
        <begin position="2400"/>
        <end position="2488"/>
    </location>
</feature>
<keyword evidence="6" id="KW-1185">Reference proteome</keyword>
<sequence>MRFHPIVSFLLSSVTAAAASADDATPAIAGGSANLRGTPALLAGGDDDRSLMEMDMYGPLHCNTNAVPSISSEECLTGATLLSSLIAAAAAASTNVIVPCGSCVKVDYNNGSTITLPGDGSLNIKGRLHFPPTSDVTLNSTAIFIEGLLDIPQGIYDENEVKFSLYGQDEWYYYPHEKCTAGDLHCMHKKAVGKKPVVVAGGTVDIRNADASCPSWTTLKEVTTVGTSPTNGNTLTKGFVLDQDFVNCARVNDKIVVTSNTYAGWNEHFELKIESINQATNTIEMVGSTDKIFATQASSNIDNDDEEHLFPSEVALLSRNVIFEGQRQFKKEYFKISRESDVNDMQWKSDLVSDVTTDFSSTDISNGFVQFTKSSGVGSIEVTYAQATKSTWLIGRIQDSNCKVQLKKNGAVVNTLPRGNFITRTFAVDVQAGDVVSLTEDSCMAAVISIEHESIRMMDVDNTDPEDIHAAHFMVMHTPDVVQRIEGVQFDNMGQAGRLGRYPLHFHMCGDSYGSIVSKNVVTNSLQRCFVIHGTNGVTIDDNVAYKTRGHCYVTEDGSEIDNTFRHNLGAETMDLNADNGQSDSNVDGSVTFWMRNIKNHWIDNVAAGSKGVGYWFDMPKKYFVLNPLYTFKNNAAHSSATGVSMYPGMGLTVANKDSAVLDGLRIWNNNMVGIMMFFSGGYKILNSVIVNNKVGIQDTFAKEQSILIKDTRIIGSSSNPSIDAGLLYTYNNQMWTNGQELLKPELNNVTFSSFNGNSRAIKPYREIFLETSKVMGQPLVAVDTVFDDTVLGNSRIPMPLAAELPNPWTMYVEDASGGFSPTGQPGFWVKNTPRLTHFIPQGSCAAVDSQTVFCPNACLQHFLVNPQNFHLGLYKRMKLTNGVKSFEYLSADSWNGQTFDVLLPPGTYVATFFDANGNKIIPPSVAIDKKKEPARDSCASTLPWLSFESDTFRPTQAPTRPPFVSVDANVLDTIPEASDYQIAYELDIPTNPAYQSGRPLYSVDNHESMSAFSRVAYYLELDGDYVWISMDAFTTDASKIGVPCLSSECGDGMMPSIFQQQLNNINVVSNVAGLSGDGVSGNIEFWPYNYSPGSTGSFGTNDANTHSGNFGSMQIHLSLGRTVFAFNHFNVGEVADLGIGNSNGVGFGSDWSLAENADSYQVRTLKVFTNAQSPTTSTSSTLASTTTDQATTTSATTTTTVIQTSSPTPAPSNASTGQPTPPPSTVSTPPPSENPTKQPTPNPTTQPTEQSTPNPTPQPTSPTPAPTNKPTNAPITAAPTPNPTPSPTPAPTEAAPSDSDSDPVKSLIPESNDYDLVYDLDIPVSPAYSNAKPLYSVDNHQQVSGFTRIAYYLELDNEYVWVSFDAFTTDASKIGVPCHNLGCGDGQTRTVIQQMVTNVNVESNVDGLSGTGLSGNVEFWPFNYHSANEKNIPSATSAWDHGDTVSLNQGTFGSMQVHINGGGNVGTVFAFNHFNDGVVSDLGIGNKPGNVAGLGPDWSFSQNAGSYSVRKMKVYVSDVPQDNTLESTISDADGYNLVYALDIPIKPVYATAPPAYTVDNSASIPDFSFTRVAYLLELDDKYVWVSMGTFTDDASQIGVPCMHPQCGDGHLRSVYNQLVANVNVVSNVDGLSGNGYLGNVEFWPYNYNAGNSKGIPGASSSVFDWGDSPEIGIGAFGSMQVHVNQGGNYQGTIFAFNRFNEGHSADLGIGNAPSSTFKDWSIAGICEISESAFVASIGSGFGFDLVFDLILSIKMESHIRGDEDMFALLEEMGGGGASASSPTTEKEDSLIDNTIKNTFTMPRTLTQAFQLSPPSNPEVEIIRHRNHEKFKSDFYDLFRNCVPSSAVAAATLSKASAKHQESPNAQRNQCIRSVLQPVWRQMPAHSIWERLQFSLKTLEAGCVRDNQKTMGQLPPWCCIESEEQLINHLLCPSVQQLNAWVLHGKQRGIVWEPLLPVPAISSQDINDQTNQGYRRNTFSLIEEEKCIGGGSREALPSVDKVYSTMKSLPEIDTFSDMEEVKKDDVTGITNEKQAFILQNIFGSQPFKKIVQKLHKKMMYLAEDTYAHFLSDLKKTSDRKAAEEQQQFNKGRKRKGGKDKSGSMPKITFIDDDDDASTDRKKNDTDQQARVTCGGLSMKINIDHMQKLERLHKRTLSNILGADESSSFARLLFTLLLRYDALEGAGLQSAIPHSVFRFLHNKFGCKFESFASPFNCYEMKQGGDSEYGTAFGDTDAWFGSEGSFFGVDFLRKGGCFQANPPFASEFMVCMYQRMHHFLSMTNGDNDTADEEVPPMQFAIFVPAWAESSGWQSLMSSPYLSKHCIIDQKKHYYTEGTQHRRSQRDSNAKDDGKGSYRIASFDTSVFFLQNAAAKKKWPLDDEVQDGLEKAFALTEDEEEVKKSSVKSKKLSQKSAHRQVKKQTTTQQKKVIKQQQPEKKKRKKSSSAGKKKTLMSGGEDEMNIFNSLGLVDGDGNEGKQRKKSRSKKHR</sequence>
<feature type="compositionally biased region" description="Basic residues" evidence="1">
    <location>
        <begin position="2478"/>
        <end position="2488"/>
    </location>
</feature>
<dbReference type="EMBL" id="JATAAI010000001">
    <property type="protein sequence ID" value="KAK1748634.1"/>
    <property type="molecule type" value="Genomic_DNA"/>
</dbReference>
<feature type="region of interest" description="Disordered" evidence="1">
    <location>
        <begin position="1173"/>
        <end position="1310"/>
    </location>
</feature>
<dbReference type="Pfam" id="PF12237">
    <property type="entry name" value="PCIF1_WW"/>
    <property type="match status" value="1"/>
</dbReference>
<dbReference type="PANTHER" id="PTHR21727">
    <property type="entry name" value="PHOSPHORYLATED CTD INTERACTING FACTOR 1"/>
    <property type="match status" value="1"/>
</dbReference>
<keyword evidence="5" id="KW-0808">Transferase</keyword>
<comment type="caution">
    <text evidence="5">The sequence shown here is derived from an EMBL/GenBank/DDBJ whole genome shotgun (WGS) entry which is preliminary data.</text>
</comment>
<feature type="compositionally biased region" description="Basic and acidic residues" evidence="1">
    <location>
        <begin position="2117"/>
        <end position="2127"/>
    </location>
</feature>
<dbReference type="Gene3D" id="2.160.20.10">
    <property type="entry name" value="Single-stranded right-handed beta-helix, Pectin lyase-like"/>
    <property type="match status" value="1"/>
</dbReference>
<proteinExistence type="predicted"/>
<dbReference type="InterPro" id="IPR022035">
    <property type="entry name" value="PCIF1_WW"/>
</dbReference>
<feature type="region of interest" description="Disordered" evidence="1">
    <location>
        <begin position="2078"/>
        <end position="2128"/>
    </location>
</feature>
<dbReference type="GO" id="GO:0099122">
    <property type="term" value="F:RNA polymerase II C-terminal domain binding"/>
    <property type="evidence" value="ECO:0007669"/>
    <property type="project" value="InterPro"/>
</dbReference>
<dbReference type="PANTHER" id="PTHR21727:SF0">
    <property type="entry name" value="MRNA (2'-O-METHYLADENOSINE-N(6)-)-METHYLTRANSFERASE"/>
    <property type="match status" value="1"/>
</dbReference>
<dbReference type="InterPro" id="IPR055401">
    <property type="entry name" value="CEMIP_beta-hel_dom"/>
</dbReference>
<feature type="compositionally biased region" description="Pro residues" evidence="1">
    <location>
        <begin position="1255"/>
        <end position="1268"/>
    </location>
</feature>
<feature type="compositionally biased region" description="Low complexity" evidence="1">
    <location>
        <begin position="1269"/>
        <end position="1280"/>
    </location>
</feature>
<dbReference type="Proteomes" id="UP001224775">
    <property type="component" value="Unassembled WGS sequence"/>
</dbReference>
<dbReference type="GO" id="GO:0032259">
    <property type="term" value="P:methylation"/>
    <property type="evidence" value="ECO:0007669"/>
    <property type="project" value="UniProtKB-KW"/>
</dbReference>
<dbReference type="Pfam" id="PF24606">
    <property type="entry name" value="CEMIP_beta-hel"/>
    <property type="match status" value="1"/>
</dbReference>
<dbReference type="GO" id="GO:0016422">
    <property type="term" value="F:mRNA (2'-O-methyladenosine-N6-)-methyltransferase activity"/>
    <property type="evidence" value="ECO:0007669"/>
    <property type="project" value="UniProtKB-EC"/>
</dbReference>
<organism evidence="5 6">
    <name type="scientific">Skeletonema marinoi</name>
    <dbReference type="NCBI Taxonomy" id="267567"/>
    <lineage>
        <taxon>Eukaryota</taxon>
        <taxon>Sar</taxon>
        <taxon>Stramenopiles</taxon>
        <taxon>Ochrophyta</taxon>
        <taxon>Bacillariophyta</taxon>
        <taxon>Coscinodiscophyceae</taxon>
        <taxon>Thalassiosirophycidae</taxon>
        <taxon>Thalassiosirales</taxon>
        <taxon>Skeletonemataceae</taxon>
        <taxon>Skeletonema</taxon>
        <taxon>Skeletonema marinoi-dohrnii complex</taxon>
    </lineage>
</organism>
<feature type="compositionally biased region" description="Low complexity" evidence="1">
    <location>
        <begin position="2420"/>
        <end position="2433"/>
    </location>
</feature>
<feature type="compositionally biased region" description="Pro residues" evidence="1">
    <location>
        <begin position="1220"/>
        <end position="1245"/>
    </location>
</feature>
<feature type="chain" id="PRO_5042280317" evidence="2">
    <location>
        <begin position="20"/>
        <end position="2488"/>
    </location>
</feature>
<name>A0AAD9DJN9_9STRA</name>
<evidence type="ECO:0000259" key="4">
    <source>
        <dbReference type="Pfam" id="PF24606"/>
    </source>
</evidence>
<dbReference type="SUPFAM" id="SSF51126">
    <property type="entry name" value="Pectin lyase-like"/>
    <property type="match status" value="1"/>
</dbReference>
<accession>A0AAD9DJN9</accession>
<feature type="compositionally biased region" description="Basic residues" evidence="1">
    <location>
        <begin position="2402"/>
        <end position="2419"/>
    </location>
</feature>
<feature type="signal peptide" evidence="2">
    <location>
        <begin position="1"/>
        <end position="19"/>
    </location>
</feature>
<evidence type="ECO:0000256" key="1">
    <source>
        <dbReference type="SAM" id="MobiDB-lite"/>
    </source>
</evidence>
<feature type="compositionally biased region" description="Pro residues" evidence="1">
    <location>
        <begin position="1281"/>
        <end position="1291"/>
    </location>
</feature>
<keyword evidence="2" id="KW-0732">Signal</keyword>
<reference evidence="5" key="1">
    <citation type="submission" date="2023-06" db="EMBL/GenBank/DDBJ databases">
        <title>Survivors Of The Sea: Transcriptome response of Skeletonema marinoi to long-term dormancy.</title>
        <authorList>
            <person name="Pinder M.I.M."/>
            <person name="Kourtchenko O."/>
            <person name="Robertson E.K."/>
            <person name="Larsson T."/>
            <person name="Maumus F."/>
            <person name="Osuna-Cruz C.M."/>
            <person name="Vancaester E."/>
            <person name="Stenow R."/>
            <person name="Vandepoele K."/>
            <person name="Ploug H."/>
            <person name="Bruchert V."/>
            <person name="Godhe A."/>
            <person name="Topel M."/>
        </authorList>
    </citation>
    <scope>NUCLEOTIDE SEQUENCE</scope>
    <source>
        <strain evidence="5">R05AC</strain>
    </source>
</reference>
<evidence type="ECO:0000313" key="5">
    <source>
        <dbReference type="EMBL" id="KAK1748634.1"/>
    </source>
</evidence>
<protein>
    <submittedName>
        <fullName evidence="5">mRNA (2'-O-methyladenosine-N(6)-)-methyltransferase</fullName>
        <ecNumber evidence="5">2.1.1.62</ecNumber>
    </submittedName>
</protein>
<evidence type="ECO:0000313" key="6">
    <source>
        <dbReference type="Proteomes" id="UP001224775"/>
    </source>
</evidence>
<dbReference type="InterPro" id="IPR011050">
    <property type="entry name" value="Pectin_lyase_fold/virulence"/>
</dbReference>
<dbReference type="EC" id="2.1.1.62" evidence="5"/>
<dbReference type="InterPro" id="IPR039881">
    <property type="entry name" value="PCIF1-like"/>
</dbReference>
<evidence type="ECO:0000256" key="2">
    <source>
        <dbReference type="SAM" id="SignalP"/>
    </source>
</evidence>